<dbReference type="OrthoDB" id="2664633at2"/>
<dbReference type="InterPro" id="IPR044929">
    <property type="entry name" value="DNA/RNA_non-sp_Endonuclease_sf"/>
</dbReference>
<feature type="region of interest" description="Disordered" evidence="1">
    <location>
        <begin position="264"/>
        <end position="289"/>
    </location>
</feature>
<feature type="domain" description="Type VII secretion system protein EssD-like" evidence="2">
    <location>
        <begin position="250"/>
        <end position="375"/>
    </location>
</feature>
<sequence length="417" mass="45425">MSFDAPKLDLPLPPPSWLESLHALPGLLRPDGATRMDPRILKADPADVEFQLDEGSVRIHDEKQGQWNTTYVATADMRVSAPGGATTEVPVRYEVTIRNENATPEQMRAVNPFDPSTLPPRTRVEVHGADYAVTALEPSLAALAEANGLDSVADLRLSLEMTEKKGLRVMSGPEQLFDAPRDGGPASYPSEREDFTRHTSMLSDAAGADRAGYSRMLLTGQPPDGTVILAEDVEANEVRGTVAEAGSGEVNDITWTLDEHGRPASAEATLTWEPSSRGRDSDRIEGNAQSRFRVDNEMKGTGDDVGHIFAYRFVNGHGPVNMFPQFGLFNRGAYARMEQEWSDWLGKGMEVEIEVELVGEPGSHRPDEVHVDYRVVDPDSGNVVYDPALIAFANTDGQAFDAIADSAMDDMIDTAMA</sequence>
<dbReference type="STRING" id="1385515.GCA_000423325_02142"/>
<dbReference type="Pfam" id="PF13930">
    <property type="entry name" value="Endonuclea_NS_2"/>
    <property type="match status" value="1"/>
</dbReference>
<dbReference type="RefSeq" id="WP_027070182.1">
    <property type="nucleotide sequence ID" value="NZ_AUHT01000011.1"/>
</dbReference>
<dbReference type="eggNOG" id="COG1864">
    <property type="taxonomic scope" value="Bacteria"/>
</dbReference>
<gene>
    <name evidence="3" type="ORF">N791_03225</name>
</gene>
<dbReference type="Proteomes" id="UP000030003">
    <property type="component" value="Unassembled WGS sequence"/>
</dbReference>
<dbReference type="Gene3D" id="3.40.570.10">
    <property type="entry name" value="Extracellular Endonuclease, subunit A"/>
    <property type="match status" value="1"/>
</dbReference>
<evidence type="ECO:0000313" key="3">
    <source>
        <dbReference type="EMBL" id="KGO99487.1"/>
    </source>
</evidence>
<keyword evidence="4" id="KW-1185">Reference proteome</keyword>
<protein>
    <recommendedName>
        <fullName evidence="2">Type VII secretion system protein EssD-like domain-containing protein</fullName>
    </recommendedName>
</protein>
<name>A0A0A0MB81_9GAMM</name>
<evidence type="ECO:0000313" key="4">
    <source>
        <dbReference type="Proteomes" id="UP000030003"/>
    </source>
</evidence>
<evidence type="ECO:0000256" key="1">
    <source>
        <dbReference type="SAM" id="MobiDB-lite"/>
    </source>
</evidence>
<accession>A0A0A0MB81</accession>
<evidence type="ECO:0000259" key="2">
    <source>
        <dbReference type="Pfam" id="PF13930"/>
    </source>
</evidence>
<feature type="compositionally biased region" description="Basic and acidic residues" evidence="1">
    <location>
        <begin position="276"/>
        <end position="285"/>
    </location>
</feature>
<organism evidence="3 4">
    <name type="scientific">Lysobacter defluvii IMMIB APB-9 = DSM 18482</name>
    <dbReference type="NCBI Taxonomy" id="1385515"/>
    <lineage>
        <taxon>Bacteria</taxon>
        <taxon>Pseudomonadati</taxon>
        <taxon>Pseudomonadota</taxon>
        <taxon>Gammaproteobacteria</taxon>
        <taxon>Lysobacterales</taxon>
        <taxon>Lysobacteraceae</taxon>
        <taxon>Novilysobacter</taxon>
    </lineage>
</organism>
<comment type="caution">
    <text evidence="3">The sequence shown here is derived from an EMBL/GenBank/DDBJ whole genome shotgun (WGS) entry which is preliminary data.</text>
</comment>
<dbReference type="InterPro" id="IPR044927">
    <property type="entry name" value="Endonuclea_NS_2"/>
</dbReference>
<dbReference type="AlphaFoldDB" id="A0A0A0MB81"/>
<reference evidence="3 4" key="1">
    <citation type="submission" date="2013-08" db="EMBL/GenBank/DDBJ databases">
        <title>Genomic analysis of Lysobacter defluvii.</title>
        <authorList>
            <person name="Wang Q."/>
            <person name="Wang G."/>
        </authorList>
    </citation>
    <scope>NUCLEOTIDE SEQUENCE [LARGE SCALE GENOMIC DNA]</scope>
    <source>
        <strain evidence="3 4">IMMIB APB-9</strain>
    </source>
</reference>
<dbReference type="EMBL" id="AVBH01000014">
    <property type="protein sequence ID" value="KGO99487.1"/>
    <property type="molecule type" value="Genomic_DNA"/>
</dbReference>
<proteinExistence type="predicted"/>